<dbReference type="Proteomes" id="UP001464891">
    <property type="component" value="Unassembled WGS sequence"/>
</dbReference>
<proteinExistence type="predicted"/>
<organism evidence="1 2">
    <name type="scientific">Trichocoleus desertorum GB2-A4</name>
    <dbReference type="NCBI Taxonomy" id="2933944"/>
    <lineage>
        <taxon>Bacteria</taxon>
        <taxon>Bacillati</taxon>
        <taxon>Cyanobacteriota</taxon>
        <taxon>Cyanophyceae</taxon>
        <taxon>Leptolyngbyales</taxon>
        <taxon>Trichocoleusaceae</taxon>
        <taxon>Trichocoleus</taxon>
    </lineage>
</organism>
<evidence type="ECO:0000313" key="2">
    <source>
        <dbReference type="Proteomes" id="UP001464891"/>
    </source>
</evidence>
<protein>
    <submittedName>
        <fullName evidence="1">Uncharacterized protein</fullName>
    </submittedName>
</protein>
<gene>
    <name evidence="1" type="ORF">NC998_27270</name>
</gene>
<accession>A0ABV0JG74</accession>
<evidence type="ECO:0000313" key="1">
    <source>
        <dbReference type="EMBL" id="MEP0820792.1"/>
    </source>
</evidence>
<comment type="caution">
    <text evidence="1">The sequence shown here is derived from an EMBL/GenBank/DDBJ whole genome shotgun (WGS) entry which is preliminary data.</text>
</comment>
<sequence length="163" mass="19166">MAGNYPKIRAELKLLSLNCLPVYEIHNESDKLTANDVVIEISITNWMNLRLFKSRWITYTHEKLARLKPLDTFVPSDLSSDELSKWLNDREHRTLPISLKAQNALSIITLEKKSYAVRLVVSYTSNMFRANKVCRVVKKYRLTLCSNSKAINERDKFYWRLRE</sequence>
<name>A0ABV0JG74_9CYAN</name>
<dbReference type="RefSeq" id="WP_190442779.1">
    <property type="nucleotide sequence ID" value="NZ_JAMPKM010000045.1"/>
</dbReference>
<reference evidence="1 2" key="1">
    <citation type="submission" date="2022-04" db="EMBL/GenBank/DDBJ databases">
        <title>Positive selection, recombination, and allopatry shape intraspecific diversity of widespread and dominant cyanobacteria.</title>
        <authorList>
            <person name="Wei J."/>
            <person name="Shu W."/>
            <person name="Hu C."/>
        </authorList>
    </citation>
    <scope>NUCLEOTIDE SEQUENCE [LARGE SCALE GENOMIC DNA]</scope>
    <source>
        <strain evidence="1 2">GB2-A4</strain>
    </source>
</reference>
<keyword evidence="2" id="KW-1185">Reference proteome</keyword>
<dbReference type="EMBL" id="JAMPKM010000045">
    <property type="protein sequence ID" value="MEP0820792.1"/>
    <property type="molecule type" value="Genomic_DNA"/>
</dbReference>